<evidence type="ECO:0000259" key="3">
    <source>
        <dbReference type="Pfam" id="PF19305"/>
    </source>
</evidence>
<dbReference type="Gene3D" id="3.30.1330.120">
    <property type="entry name" value="2-methylcitrate dehydratase PrpD"/>
    <property type="match status" value="1"/>
</dbReference>
<dbReference type="AlphaFoldDB" id="A0A543J4J3"/>
<dbReference type="PANTHER" id="PTHR16943:SF8">
    <property type="entry name" value="2-METHYLCITRATE DEHYDRATASE"/>
    <property type="match status" value="1"/>
</dbReference>
<dbReference type="PANTHER" id="PTHR16943">
    <property type="entry name" value="2-METHYLCITRATE DEHYDRATASE-RELATED"/>
    <property type="match status" value="1"/>
</dbReference>
<sequence length="464" mass="49159">MRNAEPPVERLIAEKAVSLRFEDLPENVVRLAKVAVTDTIGVGLAGTREPVARAAADLVTSTTEAPGSATVWATGSGSAPQGAAYANGVACHALDWDDYMHPMHGHCSAVLLPVCWALAESGDADGRRFLEAFVAGYEVNGMLGRVLATPHYEKGWHSTSTIGVIGAAAAAARMLGLTVDQTAHALGIAASHASGIRVNFGSMTKALHAGHAARQGVTAALLARRGVTASAEWLLGPNGYLATYGGQMTPAEAAESIRAHTFDTFVIEGPVGLVQKPYACCGSSHAAVEATIALVEEHDLTPERIDAIEVHVDPLLNKTLIHHDAANALEGRYCLEYTIAVAAVDRAGGAAQFSDESVGRPEVRALMPKVRRIADRRNGPEARFAAEVVIRSGGREYRRFQEHQPGHPSHPLTEAQRAAKFAAAVRPVLGDRADELRLRTADLEHVTAWRELADLILLPTAVPA</sequence>
<dbReference type="InterPro" id="IPR045336">
    <property type="entry name" value="MmgE_PrpD_N"/>
</dbReference>
<dbReference type="OrthoDB" id="9797528at2"/>
<dbReference type="RefSeq" id="WP_142261416.1">
    <property type="nucleotide sequence ID" value="NZ_BMPV01000002.1"/>
</dbReference>
<feature type="domain" description="MmgE/PrpD N-terminal" evidence="2">
    <location>
        <begin position="12"/>
        <end position="248"/>
    </location>
</feature>
<dbReference type="InterPro" id="IPR005656">
    <property type="entry name" value="MmgE_PrpD"/>
</dbReference>
<dbReference type="Pfam" id="PF03972">
    <property type="entry name" value="MmgE_PrpD_N"/>
    <property type="match status" value="1"/>
</dbReference>
<dbReference type="InterPro" id="IPR045337">
    <property type="entry name" value="MmgE_PrpD_C"/>
</dbReference>
<dbReference type="EMBL" id="VFPQ01000001">
    <property type="protein sequence ID" value="TQM77732.1"/>
    <property type="molecule type" value="Genomic_DNA"/>
</dbReference>
<reference evidence="4 5" key="1">
    <citation type="submission" date="2019-06" db="EMBL/GenBank/DDBJ databases">
        <title>Sequencing the genomes of 1000 actinobacteria strains.</title>
        <authorList>
            <person name="Klenk H.-P."/>
        </authorList>
    </citation>
    <scope>NUCLEOTIDE SEQUENCE [LARGE SCALE GENOMIC DNA]</scope>
    <source>
        <strain evidence="4 5">DSM 43186</strain>
    </source>
</reference>
<organism evidence="4 5">
    <name type="scientific">Thermopolyspora flexuosa</name>
    <dbReference type="NCBI Taxonomy" id="103836"/>
    <lineage>
        <taxon>Bacteria</taxon>
        <taxon>Bacillati</taxon>
        <taxon>Actinomycetota</taxon>
        <taxon>Actinomycetes</taxon>
        <taxon>Streptosporangiales</taxon>
        <taxon>Streptosporangiaceae</taxon>
        <taxon>Thermopolyspora</taxon>
    </lineage>
</organism>
<comment type="caution">
    <text evidence="4">The sequence shown here is derived from an EMBL/GenBank/DDBJ whole genome shotgun (WGS) entry which is preliminary data.</text>
</comment>
<dbReference type="Gene3D" id="1.10.4100.10">
    <property type="entry name" value="2-methylcitrate dehydratase PrpD"/>
    <property type="match status" value="1"/>
</dbReference>
<comment type="similarity">
    <text evidence="1">Belongs to the PrpD family.</text>
</comment>
<evidence type="ECO:0000313" key="5">
    <source>
        <dbReference type="Proteomes" id="UP000319213"/>
    </source>
</evidence>
<accession>A0A543J4J3</accession>
<protein>
    <submittedName>
        <fullName evidence="4">2-methylcitrate dehydratase PrpD</fullName>
    </submittedName>
</protein>
<dbReference type="InterPro" id="IPR042188">
    <property type="entry name" value="MmgE/PrpD_sf_2"/>
</dbReference>
<dbReference type="SUPFAM" id="SSF103378">
    <property type="entry name" value="2-methylcitrate dehydratase PrpD"/>
    <property type="match status" value="1"/>
</dbReference>
<feature type="domain" description="MmgE/PrpD C-terminal" evidence="3">
    <location>
        <begin position="278"/>
        <end position="435"/>
    </location>
</feature>
<keyword evidence="5" id="KW-1185">Reference proteome</keyword>
<proteinExistence type="inferred from homology"/>
<dbReference type="InterPro" id="IPR036148">
    <property type="entry name" value="MmgE/PrpD_sf"/>
</dbReference>
<dbReference type="InterPro" id="IPR042183">
    <property type="entry name" value="MmgE/PrpD_sf_1"/>
</dbReference>
<dbReference type="Pfam" id="PF19305">
    <property type="entry name" value="MmgE_PrpD_C"/>
    <property type="match status" value="1"/>
</dbReference>
<dbReference type="Proteomes" id="UP000319213">
    <property type="component" value="Unassembled WGS sequence"/>
</dbReference>
<name>A0A543J4J3_9ACTN</name>
<evidence type="ECO:0000256" key="1">
    <source>
        <dbReference type="ARBA" id="ARBA00006174"/>
    </source>
</evidence>
<gene>
    <name evidence="4" type="ORF">FHX40_4503</name>
</gene>
<dbReference type="GO" id="GO:0016829">
    <property type="term" value="F:lyase activity"/>
    <property type="evidence" value="ECO:0007669"/>
    <property type="project" value="InterPro"/>
</dbReference>
<evidence type="ECO:0000259" key="2">
    <source>
        <dbReference type="Pfam" id="PF03972"/>
    </source>
</evidence>
<evidence type="ECO:0000313" key="4">
    <source>
        <dbReference type="EMBL" id="TQM77732.1"/>
    </source>
</evidence>